<comment type="caution">
    <text evidence="3">The sequence shown here is derived from an EMBL/GenBank/DDBJ whole genome shotgun (WGS) entry which is preliminary data.</text>
</comment>
<keyword evidence="3" id="KW-0547">Nucleotide-binding</keyword>
<dbReference type="Proteomes" id="UP001202052">
    <property type="component" value="Unassembled WGS sequence"/>
</dbReference>
<reference evidence="3 4" key="1">
    <citation type="submission" date="2022-05" db="EMBL/GenBank/DDBJ databases">
        <title>Genome Resource of Streptomyces lavenduligriseus GA1-1, a Strain with Broad-Spectrum Antifungal Activity against Phytopathogenic Fungi.</title>
        <authorList>
            <person name="Qi D."/>
        </authorList>
    </citation>
    <scope>NUCLEOTIDE SEQUENCE [LARGE SCALE GENOMIC DNA]</scope>
    <source>
        <strain evidence="3 4">GA1-1</strain>
    </source>
</reference>
<feature type="domain" description="Histidine kinase/HSP90-like ATPase" evidence="2">
    <location>
        <begin position="28"/>
        <end position="115"/>
    </location>
</feature>
<dbReference type="EMBL" id="JAMCCK010000013">
    <property type="protein sequence ID" value="MCL3993800.1"/>
    <property type="molecule type" value="Genomic_DNA"/>
</dbReference>
<organism evidence="3 4">
    <name type="scientific">Streptomyces lavenduligriseus</name>
    <dbReference type="NCBI Taxonomy" id="67315"/>
    <lineage>
        <taxon>Bacteria</taxon>
        <taxon>Bacillati</taxon>
        <taxon>Actinomycetota</taxon>
        <taxon>Actinomycetes</taxon>
        <taxon>Kitasatosporales</taxon>
        <taxon>Streptomycetaceae</taxon>
        <taxon>Streptomyces</taxon>
    </lineage>
</organism>
<name>A0ABT0NQR4_9ACTN</name>
<sequence length="120" mass="13132">MMTSLEFHLLATPKAAPDLRHQLREHGYDVRLCVTELLTNVIDHLGDGTPVTVRVIGTAPHHGRTRIEVTDPDPRALPVLLSATESEESGRGLALVDALAECWGVVQGADCKTVWCELRN</sequence>
<dbReference type="Gene3D" id="3.30.565.10">
    <property type="entry name" value="Histidine kinase-like ATPase, C-terminal domain"/>
    <property type="match status" value="1"/>
</dbReference>
<accession>A0ABT0NQR4</accession>
<keyword evidence="4" id="KW-1185">Reference proteome</keyword>
<keyword evidence="1" id="KW-0418">Kinase</keyword>
<dbReference type="CDD" id="cd16936">
    <property type="entry name" value="HATPase_RsbW-like"/>
    <property type="match status" value="1"/>
</dbReference>
<keyword evidence="1" id="KW-0723">Serine/threonine-protein kinase</keyword>
<dbReference type="SUPFAM" id="SSF55874">
    <property type="entry name" value="ATPase domain of HSP90 chaperone/DNA topoisomerase II/histidine kinase"/>
    <property type="match status" value="1"/>
</dbReference>
<dbReference type="PANTHER" id="PTHR35526:SF3">
    <property type="entry name" value="ANTI-SIGMA-F FACTOR RSBW"/>
    <property type="match status" value="1"/>
</dbReference>
<evidence type="ECO:0000259" key="2">
    <source>
        <dbReference type="Pfam" id="PF13581"/>
    </source>
</evidence>
<evidence type="ECO:0000313" key="4">
    <source>
        <dbReference type="Proteomes" id="UP001202052"/>
    </source>
</evidence>
<dbReference type="InterPro" id="IPR003594">
    <property type="entry name" value="HATPase_dom"/>
</dbReference>
<evidence type="ECO:0000313" key="3">
    <source>
        <dbReference type="EMBL" id="MCL3993800.1"/>
    </source>
</evidence>
<dbReference type="InterPro" id="IPR036890">
    <property type="entry name" value="HATPase_C_sf"/>
</dbReference>
<keyword evidence="1" id="KW-0808">Transferase</keyword>
<evidence type="ECO:0000256" key="1">
    <source>
        <dbReference type="ARBA" id="ARBA00022527"/>
    </source>
</evidence>
<dbReference type="RefSeq" id="WP_249458542.1">
    <property type="nucleotide sequence ID" value="NZ_JAMCCK010000013.1"/>
</dbReference>
<dbReference type="Pfam" id="PF13581">
    <property type="entry name" value="HATPase_c_2"/>
    <property type="match status" value="1"/>
</dbReference>
<proteinExistence type="predicted"/>
<keyword evidence="3" id="KW-0067">ATP-binding</keyword>
<dbReference type="GO" id="GO:0005524">
    <property type="term" value="F:ATP binding"/>
    <property type="evidence" value="ECO:0007669"/>
    <property type="project" value="UniProtKB-KW"/>
</dbReference>
<dbReference type="PANTHER" id="PTHR35526">
    <property type="entry name" value="ANTI-SIGMA-F FACTOR RSBW-RELATED"/>
    <property type="match status" value="1"/>
</dbReference>
<protein>
    <submittedName>
        <fullName evidence="3">ATP-binding protein</fullName>
    </submittedName>
</protein>
<dbReference type="InterPro" id="IPR050267">
    <property type="entry name" value="Anti-sigma-factor_SerPK"/>
</dbReference>
<gene>
    <name evidence="3" type="ORF">M4438_09710</name>
</gene>